<evidence type="ECO:0000259" key="3">
    <source>
        <dbReference type="Pfam" id="PF00905"/>
    </source>
</evidence>
<dbReference type="PANTHER" id="PTHR30627:SF2">
    <property type="entry name" value="PEPTIDOGLYCAN D,D-TRANSPEPTIDASE MRDA"/>
    <property type="match status" value="1"/>
</dbReference>
<dbReference type="Pfam" id="PF00905">
    <property type="entry name" value="Transpeptidase"/>
    <property type="match status" value="1"/>
</dbReference>
<dbReference type="InterPro" id="IPR050515">
    <property type="entry name" value="Beta-lactam/transpept"/>
</dbReference>
<keyword evidence="4" id="KW-0808">Transferase</keyword>
<organism evidence="4 5">
    <name type="scientific">Plesiocystis pacifica SIR-1</name>
    <dbReference type="NCBI Taxonomy" id="391625"/>
    <lineage>
        <taxon>Bacteria</taxon>
        <taxon>Pseudomonadati</taxon>
        <taxon>Myxococcota</taxon>
        <taxon>Polyangia</taxon>
        <taxon>Nannocystales</taxon>
        <taxon>Nannocystaceae</taxon>
        <taxon>Plesiocystis</taxon>
    </lineage>
</organism>
<dbReference type="STRING" id="391625.PPSIR1_12233"/>
<dbReference type="Gene3D" id="3.40.710.10">
    <property type="entry name" value="DD-peptidase/beta-lactamase superfamily"/>
    <property type="match status" value="2"/>
</dbReference>
<keyword evidence="5" id="KW-1185">Reference proteome</keyword>
<feature type="domain" description="Penicillin-binding protein transpeptidase" evidence="3">
    <location>
        <begin position="79"/>
        <end position="320"/>
    </location>
</feature>
<dbReference type="AlphaFoldDB" id="A6G5X6"/>
<accession>A6G5X6</accession>
<dbReference type="SUPFAM" id="SSF56601">
    <property type="entry name" value="beta-lactamase/transpeptidase-like"/>
    <property type="match status" value="1"/>
</dbReference>
<feature type="chain" id="PRO_5002697135" evidence="2">
    <location>
        <begin position="20"/>
        <end position="328"/>
    </location>
</feature>
<evidence type="ECO:0000313" key="5">
    <source>
        <dbReference type="Proteomes" id="UP000005801"/>
    </source>
</evidence>
<dbReference type="PANTHER" id="PTHR30627">
    <property type="entry name" value="PEPTIDOGLYCAN D,D-TRANSPEPTIDASE"/>
    <property type="match status" value="1"/>
</dbReference>
<dbReference type="GO" id="GO:0071972">
    <property type="term" value="F:peptidoglycan L,D-transpeptidase activity"/>
    <property type="evidence" value="ECO:0007669"/>
    <property type="project" value="TreeGrafter"/>
</dbReference>
<comment type="caution">
    <text evidence="4">The sequence shown here is derived from an EMBL/GenBank/DDBJ whole genome shotgun (WGS) entry which is preliminary data.</text>
</comment>
<dbReference type="GO" id="GO:0071555">
    <property type="term" value="P:cell wall organization"/>
    <property type="evidence" value="ECO:0007669"/>
    <property type="project" value="TreeGrafter"/>
</dbReference>
<dbReference type="InterPro" id="IPR001460">
    <property type="entry name" value="PCN-bd_Tpept"/>
</dbReference>
<dbReference type="GO" id="GO:0008658">
    <property type="term" value="F:penicillin binding"/>
    <property type="evidence" value="ECO:0007669"/>
    <property type="project" value="InterPro"/>
</dbReference>
<name>A6G5X6_9BACT</name>
<evidence type="ECO:0000256" key="1">
    <source>
        <dbReference type="SAM" id="MobiDB-lite"/>
    </source>
</evidence>
<feature type="region of interest" description="Disordered" evidence="1">
    <location>
        <begin position="29"/>
        <end position="59"/>
    </location>
</feature>
<dbReference type="EMBL" id="ABCS01000027">
    <property type="protein sequence ID" value="EDM78750.1"/>
    <property type="molecule type" value="Genomic_DNA"/>
</dbReference>
<dbReference type="GO" id="GO:0016740">
    <property type="term" value="F:transferase activity"/>
    <property type="evidence" value="ECO:0007669"/>
    <property type="project" value="UniProtKB-KW"/>
</dbReference>
<dbReference type="eggNOG" id="COG0768">
    <property type="taxonomic scope" value="Bacteria"/>
</dbReference>
<dbReference type="Proteomes" id="UP000005801">
    <property type="component" value="Unassembled WGS sequence"/>
</dbReference>
<evidence type="ECO:0000313" key="4">
    <source>
        <dbReference type="EMBL" id="EDM78750.1"/>
    </source>
</evidence>
<proteinExistence type="predicted"/>
<keyword evidence="2" id="KW-0732">Signal</keyword>
<dbReference type="RefSeq" id="WP_006972125.1">
    <property type="nucleotide sequence ID" value="NZ_ABCS01000027.1"/>
</dbReference>
<protein>
    <submittedName>
        <fullName evidence="4">Peptidoglycan glycosyltransferase</fullName>
    </submittedName>
</protein>
<reference evidence="4 5" key="1">
    <citation type="submission" date="2007-06" db="EMBL/GenBank/DDBJ databases">
        <authorList>
            <person name="Shimkets L."/>
            <person name="Ferriera S."/>
            <person name="Johnson J."/>
            <person name="Kravitz S."/>
            <person name="Beeson K."/>
            <person name="Sutton G."/>
            <person name="Rogers Y.-H."/>
            <person name="Friedman R."/>
            <person name="Frazier M."/>
            <person name="Venter J.C."/>
        </authorList>
    </citation>
    <scope>NUCLEOTIDE SEQUENCE [LARGE SCALE GENOMIC DNA]</scope>
    <source>
        <strain evidence="4 5">SIR-1</strain>
    </source>
</reference>
<gene>
    <name evidence="4" type="ORF">PPSIR1_12233</name>
</gene>
<dbReference type="GO" id="GO:0005886">
    <property type="term" value="C:plasma membrane"/>
    <property type="evidence" value="ECO:0007669"/>
    <property type="project" value="TreeGrafter"/>
</dbReference>
<evidence type="ECO:0000256" key="2">
    <source>
        <dbReference type="SAM" id="SignalP"/>
    </source>
</evidence>
<feature type="signal peptide" evidence="2">
    <location>
        <begin position="1"/>
        <end position="19"/>
    </location>
</feature>
<sequence>MLPLSSSLRSLLLGALALAACQTAPSEARVAGDADAPTSPSSDPVASTAKATEAPGLRPSSEDAEAALDAAFASFEGAGAVVLLDVDSGELLGARERPGPDLAHPLLQAHSPASTVKPLMTLAALDAEVIDADLRVPCGGREQDLREALATSCNQFAYVVGDRMGAALVASTYSELGFGAATGLHPDESPGKLPTTDQISAELAAAATGHGALEATPLQLAQAYRALARSSSSNRAAVFEGMLAAVEDEIGTARVARIPTMRIAGKTGTATLEGSSSEGEDRYDGWFVALAPAGDPEIVVVVFAHDGGIASNTAVPAARALLESLITD</sequence>
<dbReference type="OrthoDB" id="9766847at2"/>
<dbReference type="InterPro" id="IPR012338">
    <property type="entry name" value="Beta-lactam/transpept-like"/>
</dbReference>